<evidence type="ECO:0000256" key="1">
    <source>
        <dbReference type="ARBA" id="ARBA00000085"/>
    </source>
</evidence>
<keyword evidence="5" id="KW-0547">Nucleotide-binding</keyword>
<evidence type="ECO:0000256" key="9">
    <source>
        <dbReference type="ARBA" id="ARBA00059827"/>
    </source>
</evidence>
<reference evidence="14 15" key="1">
    <citation type="submission" date="2017-05" db="EMBL/GenBank/DDBJ databases">
        <authorList>
            <person name="Varghese N."/>
            <person name="Submissions S."/>
        </authorList>
    </citation>
    <scope>NUCLEOTIDE SEQUENCE [LARGE SCALE GENOMIC DNA]</scope>
    <source>
        <strain evidence="14 15">DSM 21194</strain>
    </source>
</reference>
<dbReference type="PANTHER" id="PTHR24421:SF10">
    <property type="entry name" value="NITRATE_NITRITE SENSOR PROTEIN NARQ"/>
    <property type="match status" value="1"/>
</dbReference>
<dbReference type="EMBL" id="FXTH01000007">
    <property type="protein sequence ID" value="SMO63415.1"/>
    <property type="molecule type" value="Genomic_DNA"/>
</dbReference>
<evidence type="ECO:0000259" key="11">
    <source>
        <dbReference type="PROSITE" id="PS50109"/>
    </source>
</evidence>
<dbReference type="CDD" id="cd00130">
    <property type="entry name" value="PAS"/>
    <property type="match status" value="2"/>
</dbReference>
<dbReference type="InterPro" id="IPR003594">
    <property type="entry name" value="HATPase_dom"/>
</dbReference>
<dbReference type="InterPro" id="IPR011712">
    <property type="entry name" value="Sig_transdc_His_kin_sub3_dim/P"/>
</dbReference>
<dbReference type="Pfam" id="PF07730">
    <property type="entry name" value="HisKA_3"/>
    <property type="match status" value="1"/>
</dbReference>
<dbReference type="InterPro" id="IPR005467">
    <property type="entry name" value="His_kinase_dom"/>
</dbReference>
<dbReference type="PROSITE" id="PS50109">
    <property type="entry name" value="HIS_KIN"/>
    <property type="match status" value="1"/>
</dbReference>
<evidence type="ECO:0000256" key="2">
    <source>
        <dbReference type="ARBA" id="ARBA00012438"/>
    </source>
</evidence>
<dbReference type="Pfam" id="PF00989">
    <property type="entry name" value="PAS"/>
    <property type="match status" value="2"/>
</dbReference>
<sequence length="465" mass="52680">MEKIKRNLPVSAIEILDNISYGVLVLNLEGGILFWNEACEDLFGYSAEEVLEQNILFLYPDRFKDKFKRHLKELKEGRRTINPWCGEHKDGSLIWCNAQTKLIYDEEEKPVAIICSIFNIKEEMALKSKLKRNRARIQAILDNMVEAVISINSRGIIQNFNKSAEKMFGYDSEEVIGKSLKILMPSPHKEQHEQYINNYLETGDQKVIGSGREERARRKDGTIFPMELSVSETMWEGERIFTGIIRDISERRKLENTILKISEDERRRIGQELHDGLGQMLTGLGLISQNVAQKLEANNLPGAQEVKEISELIKDADEYARSLSHSLVPIDLSQEGLRHAIIQLINRAQKLFNIQCEFEEAEIKKVGDNTALHLYRITQEAITNAVKHGSADQIRISLEGSADAIQLCIEDNGAGFSSYTEGQKGLGLKTMQYRAHILGGNLELGETEQGGGQIICSIPYYEQPL</sequence>
<keyword evidence="7" id="KW-0067">ATP-binding</keyword>
<dbReference type="GO" id="GO:0000155">
    <property type="term" value="F:phosphorelay sensor kinase activity"/>
    <property type="evidence" value="ECO:0007669"/>
    <property type="project" value="InterPro"/>
</dbReference>
<evidence type="ECO:0000256" key="6">
    <source>
        <dbReference type="ARBA" id="ARBA00022777"/>
    </source>
</evidence>
<dbReference type="CDD" id="cd16917">
    <property type="entry name" value="HATPase_UhpB-NarQ-NarX-like"/>
    <property type="match status" value="1"/>
</dbReference>
<dbReference type="InterPro" id="IPR000700">
    <property type="entry name" value="PAS-assoc_C"/>
</dbReference>
<keyword evidence="3" id="KW-0597">Phosphoprotein</keyword>
<dbReference type="NCBIfam" id="TIGR00229">
    <property type="entry name" value="sensory_box"/>
    <property type="match status" value="2"/>
</dbReference>
<dbReference type="InterPro" id="IPR001610">
    <property type="entry name" value="PAC"/>
</dbReference>
<keyword evidence="6" id="KW-0418">Kinase</keyword>
<feature type="domain" description="Histidine kinase" evidence="11">
    <location>
        <begin position="268"/>
        <end position="462"/>
    </location>
</feature>
<dbReference type="FunFam" id="3.30.450.20:FF:000060">
    <property type="entry name" value="Sensor protein FixL"/>
    <property type="match status" value="1"/>
</dbReference>
<dbReference type="GO" id="GO:0005524">
    <property type="term" value="F:ATP binding"/>
    <property type="evidence" value="ECO:0007669"/>
    <property type="project" value="UniProtKB-KW"/>
</dbReference>
<dbReference type="Pfam" id="PF02518">
    <property type="entry name" value="HATPase_c"/>
    <property type="match status" value="1"/>
</dbReference>
<evidence type="ECO:0000256" key="10">
    <source>
        <dbReference type="ARBA" id="ARBA00070616"/>
    </source>
</evidence>
<comment type="catalytic activity">
    <reaction evidence="1">
        <text>ATP + protein L-histidine = ADP + protein N-phospho-L-histidine.</text>
        <dbReference type="EC" id="2.7.13.3"/>
    </reaction>
</comment>
<dbReference type="GO" id="GO:0046983">
    <property type="term" value="F:protein dimerization activity"/>
    <property type="evidence" value="ECO:0007669"/>
    <property type="project" value="InterPro"/>
</dbReference>
<dbReference type="InterPro" id="IPR036890">
    <property type="entry name" value="HATPase_C_sf"/>
</dbReference>
<keyword evidence="8" id="KW-0902">Two-component regulatory system</keyword>
<dbReference type="SUPFAM" id="SSF55785">
    <property type="entry name" value="PYP-like sensor domain (PAS domain)"/>
    <property type="match status" value="2"/>
</dbReference>
<accession>A0A521CVG9</accession>
<feature type="domain" description="PAC" evidence="13">
    <location>
        <begin position="210"/>
        <end position="260"/>
    </location>
</feature>
<dbReference type="GO" id="GO:0006355">
    <property type="term" value="P:regulation of DNA-templated transcription"/>
    <property type="evidence" value="ECO:0007669"/>
    <property type="project" value="InterPro"/>
</dbReference>
<dbReference type="InterPro" id="IPR013767">
    <property type="entry name" value="PAS_fold"/>
</dbReference>
<dbReference type="AlphaFoldDB" id="A0A521CVG9"/>
<dbReference type="PROSITE" id="PS50113">
    <property type="entry name" value="PAC"/>
    <property type="match status" value="1"/>
</dbReference>
<evidence type="ECO:0000259" key="12">
    <source>
        <dbReference type="PROSITE" id="PS50112"/>
    </source>
</evidence>
<evidence type="ECO:0000259" key="13">
    <source>
        <dbReference type="PROSITE" id="PS50113"/>
    </source>
</evidence>
<dbReference type="PANTHER" id="PTHR24421">
    <property type="entry name" value="NITRATE/NITRITE SENSOR PROTEIN NARX-RELATED"/>
    <property type="match status" value="1"/>
</dbReference>
<dbReference type="Gene3D" id="3.30.565.10">
    <property type="entry name" value="Histidine kinase-like ATPase, C-terminal domain"/>
    <property type="match status" value="1"/>
</dbReference>
<dbReference type="GO" id="GO:0016020">
    <property type="term" value="C:membrane"/>
    <property type="evidence" value="ECO:0007669"/>
    <property type="project" value="InterPro"/>
</dbReference>
<organism evidence="14 15">
    <name type="scientific">Fodinibius sediminis</name>
    <dbReference type="NCBI Taxonomy" id="1214077"/>
    <lineage>
        <taxon>Bacteria</taxon>
        <taxon>Pseudomonadati</taxon>
        <taxon>Balneolota</taxon>
        <taxon>Balneolia</taxon>
        <taxon>Balneolales</taxon>
        <taxon>Balneolaceae</taxon>
        <taxon>Fodinibius</taxon>
    </lineage>
</organism>
<evidence type="ECO:0000256" key="7">
    <source>
        <dbReference type="ARBA" id="ARBA00022840"/>
    </source>
</evidence>
<evidence type="ECO:0000256" key="3">
    <source>
        <dbReference type="ARBA" id="ARBA00022553"/>
    </source>
</evidence>
<dbReference type="Proteomes" id="UP000317593">
    <property type="component" value="Unassembled WGS sequence"/>
</dbReference>
<dbReference type="SMART" id="SM00086">
    <property type="entry name" value="PAC"/>
    <property type="match status" value="2"/>
</dbReference>
<proteinExistence type="predicted"/>
<dbReference type="InterPro" id="IPR050482">
    <property type="entry name" value="Sensor_HK_TwoCompSys"/>
</dbReference>
<feature type="domain" description="PAS" evidence="12">
    <location>
        <begin position="133"/>
        <end position="203"/>
    </location>
</feature>
<dbReference type="SUPFAM" id="SSF55874">
    <property type="entry name" value="ATPase domain of HSP90 chaperone/DNA topoisomerase II/histidine kinase"/>
    <property type="match status" value="1"/>
</dbReference>
<keyword evidence="15" id="KW-1185">Reference proteome</keyword>
<evidence type="ECO:0000313" key="14">
    <source>
        <dbReference type="EMBL" id="SMO63415.1"/>
    </source>
</evidence>
<dbReference type="InterPro" id="IPR035965">
    <property type="entry name" value="PAS-like_dom_sf"/>
</dbReference>
<dbReference type="SMART" id="SM00091">
    <property type="entry name" value="PAS"/>
    <property type="match status" value="2"/>
</dbReference>
<evidence type="ECO:0000313" key="15">
    <source>
        <dbReference type="Proteomes" id="UP000317593"/>
    </source>
</evidence>
<dbReference type="EC" id="2.7.13.3" evidence="2"/>
<protein>
    <recommendedName>
        <fullName evidence="10">Sensor protein FixL</fullName>
        <ecNumber evidence="2">2.7.13.3</ecNumber>
    </recommendedName>
</protein>
<keyword evidence="4" id="KW-0808">Transferase</keyword>
<evidence type="ECO:0000256" key="8">
    <source>
        <dbReference type="ARBA" id="ARBA00023012"/>
    </source>
</evidence>
<dbReference type="InterPro" id="IPR000014">
    <property type="entry name" value="PAS"/>
</dbReference>
<name>A0A521CVG9_9BACT</name>
<feature type="domain" description="PAS" evidence="12">
    <location>
        <begin position="14"/>
        <end position="61"/>
    </location>
</feature>
<gene>
    <name evidence="14" type="ORF">SAMN06265218_107140</name>
</gene>
<evidence type="ECO:0000256" key="4">
    <source>
        <dbReference type="ARBA" id="ARBA00022679"/>
    </source>
</evidence>
<dbReference type="Gene3D" id="1.20.5.1930">
    <property type="match status" value="1"/>
</dbReference>
<evidence type="ECO:0000256" key="5">
    <source>
        <dbReference type="ARBA" id="ARBA00022741"/>
    </source>
</evidence>
<dbReference type="Gene3D" id="3.30.450.20">
    <property type="entry name" value="PAS domain"/>
    <property type="match status" value="2"/>
</dbReference>
<comment type="function">
    <text evidence="9">Putative oxygen sensor; modulates the activity of FixJ, a transcriptional activator of nitrogen fixation fixK gene. FixL probably acts as a kinase that phosphorylates FixJ.</text>
</comment>
<dbReference type="SMART" id="SM00387">
    <property type="entry name" value="HATPase_c"/>
    <property type="match status" value="1"/>
</dbReference>
<dbReference type="PROSITE" id="PS50112">
    <property type="entry name" value="PAS"/>
    <property type="match status" value="2"/>
</dbReference>